<comment type="caution">
    <text evidence="2">The sequence shown here is derived from an EMBL/GenBank/DDBJ whole genome shotgun (WGS) entry which is preliminary data.</text>
</comment>
<dbReference type="Proteomes" id="UP000712947">
    <property type="component" value="Unassembled WGS sequence"/>
</dbReference>
<keyword evidence="1" id="KW-0732">Signal</keyword>
<evidence type="ECO:0000313" key="3">
    <source>
        <dbReference type="Proteomes" id="UP000712947"/>
    </source>
</evidence>
<evidence type="ECO:0000256" key="1">
    <source>
        <dbReference type="SAM" id="SignalP"/>
    </source>
</evidence>
<evidence type="ECO:0000313" key="2">
    <source>
        <dbReference type="EMBL" id="NIL21675.1"/>
    </source>
</evidence>
<proteinExistence type="predicted"/>
<dbReference type="EMBL" id="JAASAI010000002">
    <property type="protein sequence ID" value="NIL21675.1"/>
    <property type="molecule type" value="Genomic_DNA"/>
</dbReference>
<sequence>MRYYKKTLTFITMFVCFSSFANEDYFSCDIGKGVARLNENNGMLRYTLTKNNNEEFSFESKGDDFSGFNYNHYSRFQTDYFNVSFMNSGYKYTIFSHYEDGNESRGVSVMNLKSSKETVYECKSAGVDHLSDLSGKLACDKATALGCD</sequence>
<feature type="signal peptide" evidence="1">
    <location>
        <begin position="1"/>
        <end position="21"/>
    </location>
</feature>
<protein>
    <submittedName>
        <fullName evidence="2">Uncharacterized protein</fullName>
    </submittedName>
</protein>
<reference evidence="2" key="1">
    <citation type="submission" date="2020-03" db="EMBL/GenBank/DDBJ databases">
        <authorList>
            <person name="Kislichkina A."/>
            <person name="Dentovskaya S."/>
            <person name="Shaikhutdinov R."/>
            <person name="Ivanov S."/>
            <person name="Sizova A."/>
            <person name="Solomentsev V."/>
            <person name="Bogun A."/>
        </authorList>
    </citation>
    <scope>NUCLEOTIDE SEQUENCE</scope>
    <source>
        <strain evidence="2">SCPM-O-B-7610</strain>
    </source>
</reference>
<organism evidence="2 3">
    <name type="scientific">Yersinia mollaretii</name>
    <dbReference type="NCBI Taxonomy" id="33060"/>
    <lineage>
        <taxon>Bacteria</taxon>
        <taxon>Pseudomonadati</taxon>
        <taxon>Pseudomonadota</taxon>
        <taxon>Gammaproteobacteria</taxon>
        <taxon>Enterobacterales</taxon>
        <taxon>Yersiniaceae</taxon>
        <taxon>Yersinia</taxon>
    </lineage>
</organism>
<dbReference type="RefSeq" id="WP_050537434.1">
    <property type="nucleotide sequence ID" value="NZ_CABHYO010000064.1"/>
</dbReference>
<name>A0AA44HYV6_YERMO</name>
<feature type="chain" id="PRO_5041326213" evidence="1">
    <location>
        <begin position="22"/>
        <end position="148"/>
    </location>
</feature>
<gene>
    <name evidence="2" type="ORF">HB991_03950</name>
</gene>
<accession>A0AA44HYV6</accession>
<dbReference type="AlphaFoldDB" id="A0AA44HYV6"/>